<dbReference type="InterPro" id="IPR001387">
    <property type="entry name" value="Cro/C1-type_HTH"/>
</dbReference>
<dbReference type="EMBL" id="JANKBY010000055">
    <property type="protein sequence ID" value="MCR1822437.1"/>
    <property type="molecule type" value="Genomic_DNA"/>
</dbReference>
<keyword evidence="4" id="KW-1185">Reference proteome</keyword>
<evidence type="ECO:0000313" key="4">
    <source>
        <dbReference type="Proteomes" id="UP001140817"/>
    </source>
</evidence>
<protein>
    <submittedName>
        <fullName evidence="3">Helix-turn-helix transcriptional regulator</fullName>
    </submittedName>
</protein>
<proteinExistence type="predicted"/>
<dbReference type="PROSITE" id="PS50943">
    <property type="entry name" value="HTH_CROC1"/>
    <property type="match status" value="1"/>
</dbReference>
<gene>
    <name evidence="3" type="ORF">NSA58_06525</name>
</gene>
<evidence type="ECO:0000256" key="1">
    <source>
        <dbReference type="ARBA" id="ARBA00023125"/>
    </source>
</evidence>
<dbReference type="SUPFAM" id="SSF47413">
    <property type="entry name" value="lambda repressor-like DNA-binding domains"/>
    <property type="match status" value="1"/>
</dbReference>
<sequence>MNTRLKEIRLKKGLSQDEFSKKLGISRSHVASLEGGRKTLTERLINDISREYNVNKQWLISGDGEMFIDPLDDIQLDEDIKEITKLYLSLDENMKRTVKKFIQASLEEKDRD</sequence>
<reference evidence="3" key="1">
    <citation type="submission" date="2022-07" db="EMBL/GenBank/DDBJ databases">
        <title>Enhanced cultured diversity of the mouse gut microbiota enables custom-made synthetic communities.</title>
        <authorList>
            <person name="Afrizal A."/>
        </authorList>
    </citation>
    <scope>NUCLEOTIDE SEQUENCE</scope>
    <source>
        <strain evidence="3">DSM 29186</strain>
    </source>
</reference>
<dbReference type="Pfam" id="PF12844">
    <property type="entry name" value="HTH_19"/>
    <property type="match status" value="1"/>
</dbReference>
<evidence type="ECO:0000313" key="3">
    <source>
        <dbReference type="EMBL" id="MCR1822437.1"/>
    </source>
</evidence>
<dbReference type="PANTHER" id="PTHR46558">
    <property type="entry name" value="TRACRIPTIONAL REGULATORY PROTEIN-RELATED-RELATED"/>
    <property type="match status" value="1"/>
</dbReference>
<evidence type="ECO:0000259" key="2">
    <source>
        <dbReference type="PROSITE" id="PS50943"/>
    </source>
</evidence>
<dbReference type="CDD" id="cd00093">
    <property type="entry name" value="HTH_XRE"/>
    <property type="match status" value="1"/>
</dbReference>
<name>A0A9X2S2U0_9FIRM</name>
<dbReference type="SMART" id="SM00530">
    <property type="entry name" value="HTH_XRE"/>
    <property type="match status" value="1"/>
</dbReference>
<dbReference type="AlphaFoldDB" id="A0A9X2S2U0"/>
<dbReference type="GO" id="GO:0003677">
    <property type="term" value="F:DNA binding"/>
    <property type="evidence" value="ECO:0007669"/>
    <property type="project" value="UniProtKB-KW"/>
</dbReference>
<accession>A0A9X2S2U0</accession>
<dbReference type="Proteomes" id="UP001140817">
    <property type="component" value="Unassembled WGS sequence"/>
</dbReference>
<comment type="caution">
    <text evidence="3">The sequence shown here is derived from an EMBL/GenBank/DDBJ whole genome shotgun (WGS) entry which is preliminary data.</text>
</comment>
<dbReference type="PANTHER" id="PTHR46558:SF4">
    <property type="entry name" value="DNA-BIDING PHAGE PROTEIN"/>
    <property type="match status" value="1"/>
</dbReference>
<dbReference type="RefSeq" id="WP_257560294.1">
    <property type="nucleotide sequence ID" value="NZ_JANKBY010000055.1"/>
</dbReference>
<dbReference type="Gene3D" id="1.10.260.40">
    <property type="entry name" value="lambda repressor-like DNA-binding domains"/>
    <property type="match status" value="1"/>
</dbReference>
<feature type="domain" description="HTH cro/C1-type" evidence="2">
    <location>
        <begin position="5"/>
        <end position="59"/>
    </location>
</feature>
<dbReference type="InterPro" id="IPR010982">
    <property type="entry name" value="Lambda_DNA-bd_dom_sf"/>
</dbReference>
<organism evidence="3 4">
    <name type="scientific">Terrisporobacter muris</name>
    <dbReference type="NCBI Taxonomy" id="2963284"/>
    <lineage>
        <taxon>Bacteria</taxon>
        <taxon>Bacillati</taxon>
        <taxon>Bacillota</taxon>
        <taxon>Clostridia</taxon>
        <taxon>Peptostreptococcales</taxon>
        <taxon>Peptostreptococcaceae</taxon>
        <taxon>Terrisporobacter</taxon>
    </lineage>
</organism>
<keyword evidence="1" id="KW-0238">DNA-binding</keyword>